<dbReference type="EMBL" id="MU003492">
    <property type="protein sequence ID" value="KAF2477607.1"/>
    <property type="molecule type" value="Genomic_DNA"/>
</dbReference>
<proteinExistence type="predicted"/>
<evidence type="ECO:0000313" key="1">
    <source>
        <dbReference type="EMBL" id="KAF2477607.1"/>
    </source>
</evidence>
<accession>A0ACB6RH05</accession>
<sequence>MAKDSCQYELVLLGATGYTGKLTAEYITTNLPTNLKWAIAGRNAKKLQNVAQELTKLAPDRKQPDIEICELQKDELDVLAKKTRLIVTTVGPYMWYGEPVLAACAENGTHYLDCTGETPWYRDMVDKYDGMAKRNGAIMIPQCGLDSVPADILTFFLTTHIRYTLHSPTSSVVLTLYALKSGLSGGTAATALNIFSHYPLKKLAADFKPWSISPMPPNQPSRPPKAANFFYRLLGLHYLPELGGIQTVGAMASVDTCLVHRSWGIFESLSNVAKDNTGSSSGSSSASSISYGPHFRFTEYMRAKTLSFAAIWRILFNLTGILLAFPPSRLLITPLAKKFLIPAPGEGPTKESMKNDFMHYRAVAIADSEGKEKVVGRLEVERGGYAMTALTLSVAAEVMLRGDLAATEAGKIGGGILTPATLGEQYVESLKKAGCKIEVGI</sequence>
<name>A0ACB6RH05_9PLEO</name>
<dbReference type="Proteomes" id="UP000799755">
    <property type="component" value="Unassembled WGS sequence"/>
</dbReference>
<comment type="caution">
    <text evidence="1">The sequence shown here is derived from an EMBL/GenBank/DDBJ whole genome shotgun (WGS) entry which is preliminary data.</text>
</comment>
<keyword evidence="2" id="KW-1185">Reference proteome</keyword>
<evidence type="ECO:0000313" key="2">
    <source>
        <dbReference type="Proteomes" id="UP000799755"/>
    </source>
</evidence>
<gene>
    <name evidence="1" type="ORF">BDR25DRAFT_330337</name>
</gene>
<reference evidence="1" key="1">
    <citation type="journal article" date="2020" name="Stud. Mycol.">
        <title>101 Dothideomycetes genomes: a test case for predicting lifestyles and emergence of pathogens.</title>
        <authorList>
            <person name="Haridas S."/>
            <person name="Albert R."/>
            <person name="Binder M."/>
            <person name="Bloem J."/>
            <person name="Labutti K."/>
            <person name="Salamov A."/>
            <person name="Andreopoulos B."/>
            <person name="Baker S."/>
            <person name="Barry K."/>
            <person name="Bills G."/>
            <person name="Bluhm B."/>
            <person name="Cannon C."/>
            <person name="Castanera R."/>
            <person name="Culley D."/>
            <person name="Daum C."/>
            <person name="Ezra D."/>
            <person name="Gonzalez J."/>
            <person name="Henrissat B."/>
            <person name="Kuo A."/>
            <person name="Liang C."/>
            <person name="Lipzen A."/>
            <person name="Lutzoni F."/>
            <person name="Magnuson J."/>
            <person name="Mondo S."/>
            <person name="Nolan M."/>
            <person name="Ohm R."/>
            <person name="Pangilinan J."/>
            <person name="Park H.-J."/>
            <person name="Ramirez L."/>
            <person name="Alfaro M."/>
            <person name="Sun H."/>
            <person name="Tritt A."/>
            <person name="Yoshinaga Y."/>
            <person name="Zwiers L.-H."/>
            <person name="Turgeon B."/>
            <person name="Goodwin S."/>
            <person name="Spatafora J."/>
            <person name="Crous P."/>
            <person name="Grigoriev I."/>
        </authorList>
    </citation>
    <scope>NUCLEOTIDE SEQUENCE</scope>
    <source>
        <strain evidence="1">ATCC 200398</strain>
    </source>
</reference>
<organism evidence="1 2">
    <name type="scientific">Lindgomyces ingoldianus</name>
    <dbReference type="NCBI Taxonomy" id="673940"/>
    <lineage>
        <taxon>Eukaryota</taxon>
        <taxon>Fungi</taxon>
        <taxon>Dikarya</taxon>
        <taxon>Ascomycota</taxon>
        <taxon>Pezizomycotina</taxon>
        <taxon>Dothideomycetes</taxon>
        <taxon>Pleosporomycetidae</taxon>
        <taxon>Pleosporales</taxon>
        <taxon>Lindgomycetaceae</taxon>
        <taxon>Lindgomyces</taxon>
    </lineage>
</organism>
<protein>
    <submittedName>
        <fullName evidence="1">Uncharacterized protein</fullName>
    </submittedName>
</protein>